<gene>
    <name evidence="1" type="ORF">XENORESO_006236</name>
</gene>
<proteinExistence type="predicted"/>
<evidence type="ECO:0000313" key="2">
    <source>
        <dbReference type="Proteomes" id="UP001444071"/>
    </source>
</evidence>
<sequence length="64" mass="7072">YPFDWPWLQQSVPFVSVVGLEAGPGGRTWRGGRMIICMTPPAVSKFVGELLNDIQHICGCVQII</sequence>
<name>A0ABV0X2U7_9TELE</name>
<organism evidence="1 2">
    <name type="scientific">Xenotaenia resolanae</name>
    <dbReference type="NCBI Taxonomy" id="208358"/>
    <lineage>
        <taxon>Eukaryota</taxon>
        <taxon>Metazoa</taxon>
        <taxon>Chordata</taxon>
        <taxon>Craniata</taxon>
        <taxon>Vertebrata</taxon>
        <taxon>Euteleostomi</taxon>
        <taxon>Actinopterygii</taxon>
        <taxon>Neopterygii</taxon>
        <taxon>Teleostei</taxon>
        <taxon>Neoteleostei</taxon>
        <taxon>Acanthomorphata</taxon>
        <taxon>Ovalentaria</taxon>
        <taxon>Atherinomorphae</taxon>
        <taxon>Cyprinodontiformes</taxon>
        <taxon>Goodeidae</taxon>
        <taxon>Xenotaenia</taxon>
    </lineage>
</organism>
<evidence type="ECO:0000313" key="1">
    <source>
        <dbReference type="EMBL" id="MEQ2275622.1"/>
    </source>
</evidence>
<comment type="caution">
    <text evidence="1">The sequence shown here is derived from an EMBL/GenBank/DDBJ whole genome shotgun (WGS) entry which is preliminary data.</text>
</comment>
<dbReference type="Proteomes" id="UP001444071">
    <property type="component" value="Unassembled WGS sequence"/>
</dbReference>
<dbReference type="EMBL" id="JAHRIM010082211">
    <property type="protein sequence ID" value="MEQ2275622.1"/>
    <property type="molecule type" value="Genomic_DNA"/>
</dbReference>
<keyword evidence="2" id="KW-1185">Reference proteome</keyword>
<accession>A0ABV0X2U7</accession>
<reference evidence="1 2" key="1">
    <citation type="submission" date="2021-06" db="EMBL/GenBank/DDBJ databases">
        <authorList>
            <person name="Palmer J.M."/>
        </authorList>
    </citation>
    <scope>NUCLEOTIDE SEQUENCE [LARGE SCALE GENOMIC DNA]</scope>
    <source>
        <strain evidence="1 2">XR_2019</strain>
        <tissue evidence="1">Muscle</tissue>
    </source>
</reference>
<protein>
    <submittedName>
        <fullName evidence="1">Uncharacterized protein</fullName>
    </submittedName>
</protein>
<feature type="non-terminal residue" evidence="1">
    <location>
        <position position="1"/>
    </location>
</feature>